<proteinExistence type="predicted"/>
<dbReference type="AlphaFoldDB" id="A0A9J7DVE4"/>
<evidence type="ECO:0000313" key="1">
    <source>
        <dbReference type="Proteomes" id="UP000301870"/>
    </source>
</evidence>
<reference evidence="2" key="1">
    <citation type="submission" date="2025-08" db="UniProtKB">
        <authorList>
            <consortium name="RefSeq"/>
        </authorList>
    </citation>
    <scope>IDENTIFICATION</scope>
    <source>
        <strain evidence="2">Ishihara</strain>
        <tissue evidence="2">Whole body</tissue>
    </source>
</reference>
<gene>
    <name evidence="2" type="primary">LOC111351278</name>
</gene>
<evidence type="ECO:0000313" key="2">
    <source>
        <dbReference type="RefSeq" id="XP_022818881.1"/>
    </source>
</evidence>
<dbReference type="GeneID" id="111351278"/>
<keyword evidence="1" id="KW-1185">Reference proteome</keyword>
<protein>
    <submittedName>
        <fullName evidence="2">Uncharacterized protein LOC111351278</fullName>
    </submittedName>
</protein>
<dbReference type="KEGG" id="sliu:111351278"/>
<accession>A0A9J7DVE4</accession>
<dbReference type="Proteomes" id="UP000301870">
    <property type="component" value="Chromosome 13"/>
</dbReference>
<name>A0A9J7DVE4_SPOLT</name>
<dbReference type="RefSeq" id="XP_022818881.1">
    <property type="nucleotide sequence ID" value="XM_022963113.1"/>
</dbReference>
<sequence>MPLRQALIMEDEASNDVEAVEYIDSNDEDDQAGETRPIMLLLRRLIRNKQNTVMTNAQIIDILHSEFDICIKSSHELEINIYIKIIKRYLKDWPQWEELERISTKLSNCKDYEAISKVLNHKYKNLKEYLGVMLEIAKPLAKKAVMDINPSMTEPKETIVPNENDGNQQIVMELQCSREQLNYLITRYPDCVEKKCIFNLVPKPTRIRLGALTFADIVKGWPLKIAINLPHLVLHREFIFKLEHTLVNKARQGDRKFKVHILTNTVQARTTKKTVHVPKNVVVQTLDDILTACVANKEMFVILHSIFDVMKPEIDKTVVAFKVPSSYRTFGNRFKYVRYLYSDEGQRTGTYDLQLQELMTPIYMYSVHIARGDYGEITLPSLAEWFKLECGICNFKPVGDTLVEIKDKLVAHVKDHIGDEPDWQCTNCLQTFSLKFLTMNQWFHKCRL</sequence>
<dbReference type="OrthoDB" id="7268531at2759"/>
<organism evidence="1 2">
    <name type="scientific">Spodoptera litura</name>
    <name type="common">Asian cotton leafworm</name>
    <dbReference type="NCBI Taxonomy" id="69820"/>
    <lineage>
        <taxon>Eukaryota</taxon>
        <taxon>Metazoa</taxon>
        <taxon>Ecdysozoa</taxon>
        <taxon>Arthropoda</taxon>
        <taxon>Hexapoda</taxon>
        <taxon>Insecta</taxon>
        <taxon>Pterygota</taxon>
        <taxon>Neoptera</taxon>
        <taxon>Endopterygota</taxon>
        <taxon>Lepidoptera</taxon>
        <taxon>Glossata</taxon>
        <taxon>Ditrysia</taxon>
        <taxon>Noctuoidea</taxon>
        <taxon>Noctuidae</taxon>
        <taxon>Amphipyrinae</taxon>
        <taxon>Spodoptera</taxon>
    </lineage>
</organism>